<name>D6GSY6_FILAD</name>
<dbReference type="Gene3D" id="1.10.10.10">
    <property type="entry name" value="Winged helix-like DNA-binding domain superfamily/Winged helix DNA-binding domain"/>
    <property type="match status" value="1"/>
</dbReference>
<protein>
    <submittedName>
        <fullName evidence="5">Transcriptional regulator, MarR family</fullName>
    </submittedName>
</protein>
<evidence type="ECO:0000256" key="2">
    <source>
        <dbReference type="ARBA" id="ARBA00023125"/>
    </source>
</evidence>
<accession>D6GSY6</accession>
<dbReference type="PANTHER" id="PTHR42756:SF1">
    <property type="entry name" value="TRANSCRIPTIONAL REPRESSOR OF EMRAB OPERON"/>
    <property type="match status" value="1"/>
</dbReference>
<keyword evidence="6" id="KW-1185">Reference proteome</keyword>
<evidence type="ECO:0000256" key="1">
    <source>
        <dbReference type="ARBA" id="ARBA00023015"/>
    </source>
</evidence>
<dbReference type="eggNOG" id="COG1846">
    <property type="taxonomic scope" value="Bacteria"/>
</dbReference>
<dbReference type="Proteomes" id="UP000007468">
    <property type="component" value="Chromosome"/>
</dbReference>
<sequence>MDILKQKNNSKEKGRMNMVGEGLSQVYYRFKLNFYRKVFYSLQKKEDTLTTIETFFVELIYALDHPTVNEVSRFTGVSQPNVAYKVGNLVKKGFVKKIPSEIDKRKIHLEVTDKFKQYYGVNYEYLEVVSDRIAKRFPKEDVEKLEEMLNIISNELMDEVNDQLERKPCVEPYR</sequence>
<organism evidence="5 6">
    <name type="scientific">Filifactor alocis (strain ATCC 35896 / CCUG 47790 / D40 B5)</name>
    <name type="common">Fusobacterium alocis</name>
    <dbReference type="NCBI Taxonomy" id="546269"/>
    <lineage>
        <taxon>Bacteria</taxon>
        <taxon>Bacillati</taxon>
        <taxon>Bacillota</taxon>
        <taxon>Clostridia</taxon>
        <taxon>Peptostreptococcales</taxon>
        <taxon>Filifactoraceae</taxon>
        <taxon>Filifactor</taxon>
    </lineage>
</organism>
<keyword evidence="2" id="KW-0238">DNA-binding</keyword>
<reference evidence="6" key="1">
    <citation type="submission" date="2010-12" db="EMBL/GenBank/DDBJ databases">
        <title>The genome sequence of Filifactor alocis strain ATCC 35896.</title>
        <authorList>
            <consortium name="The Broad Institute Genome Sequencing Platform"/>
            <person name="Ward D."/>
            <person name="Earl A."/>
            <person name="Feldgarden M."/>
            <person name="Young S.K."/>
            <person name="Gargeya S."/>
            <person name="Zeng Q."/>
            <person name="Alvarado L."/>
            <person name="Berlin A."/>
            <person name="Bochicchio J."/>
            <person name="Chapman S.B."/>
            <person name="Chen Z."/>
            <person name="Freedman E."/>
            <person name="Gellesch M."/>
            <person name="Goldberg J."/>
            <person name="Griggs A."/>
            <person name="Gujja S."/>
            <person name="Heilman E."/>
            <person name="Heiman D."/>
            <person name="Howarth C."/>
            <person name="Mehta T."/>
            <person name="Neiman D."/>
            <person name="Pearson M."/>
            <person name="Roberts A."/>
            <person name="Saif S."/>
            <person name="Shea T."/>
            <person name="Shenoy N."/>
            <person name="Sisk P."/>
            <person name="Stolte C."/>
            <person name="Sykes S."/>
            <person name="White J."/>
            <person name="Yandava C."/>
            <person name="Izard J."/>
            <person name="Blanton J.M."/>
            <person name="Baranova O.V."/>
            <person name="Tanner A.C."/>
            <person name="Dewhirst F.E."/>
            <person name="Haas B."/>
            <person name="Nusbaum C."/>
            <person name="Birren B."/>
        </authorList>
    </citation>
    <scope>NUCLEOTIDE SEQUENCE [LARGE SCALE GENOMIC DNA]</scope>
    <source>
        <strain evidence="6">ATCC 35896 / D40 B5</strain>
    </source>
</reference>
<dbReference type="AlphaFoldDB" id="D6GSY6"/>
<dbReference type="GO" id="GO:0003700">
    <property type="term" value="F:DNA-binding transcription factor activity"/>
    <property type="evidence" value="ECO:0007669"/>
    <property type="project" value="InterPro"/>
</dbReference>
<proteinExistence type="predicted"/>
<evidence type="ECO:0000313" key="6">
    <source>
        <dbReference type="Proteomes" id="UP000007468"/>
    </source>
</evidence>
<gene>
    <name evidence="5" type="ordered locus">HMPREF0389_01223</name>
</gene>
<feature type="domain" description="HTH marR-type" evidence="4">
    <location>
        <begin position="16"/>
        <end position="154"/>
    </location>
</feature>
<dbReference type="KEGG" id="faa:HMPREF0389_01223"/>
<dbReference type="InterPro" id="IPR036388">
    <property type="entry name" value="WH-like_DNA-bd_sf"/>
</dbReference>
<evidence type="ECO:0000313" key="5">
    <source>
        <dbReference type="EMBL" id="EFE27971.2"/>
    </source>
</evidence>
<dbReference type="PROSITE" id="PS50995">
    <property type="entry name" value="HTH_MARR_2"/>
    <property type="match status" value="1"/>
</dbReference>
<dbReference type="GO" id="GO:0003677">
    <property type="term" value="F:DNA binding"/>
    <property type="evidence" value="ECO:0007669"/>
    <property type="project" value="UniProtKB-KW"/>
</dbReference>
<dbReference type="SUPFAM" id="SSF46785">
    <property type="entry name" value="Winged helix' DNA-binding domain"/>
    <property type="match status" value="1"/>
</dbReference>
<dbReference type="STRING" id="546269.HMPREF0389_01223"/>
<dbReference type="EMBL" id="CP002390">
    <property type="protein sequence ID" value="EFE27971.2"/>
    <property type="molecule type" value="Genomic_DNA"/>
</dbReference>
<dbReference type="PANTHER" id="PTHR42756">
    <property type="entry name" value="TRANSCRIPTIONAL REGULATOR, MARR"/>
    <property type="match status" value="1"/>
</dbReference>
<evidence type="ECO:0000259" key="4">
    <source>
        <dbReference type="PROSITE" id="PS50995"/>
    </source>
</evidence>
<dbReference type="InterPro" id="IPR000835">
    <property type="entry name" value="HTH_MarR-typ"/>
</dbReference>
<dbReference type="HOGENOM" id="CLU_124895_0_0_9"/>
<dbReference type="InterPro" id="IPR036390">
    <property type="entry name" value="WH_DNA-bd_sf"/>
</dbReference>
<dbReference type="SMART" id="SM00347">
    <property type="entry name" value="HTH_MARR"/>
    <property type="match status" value="1"/>
</dbReference>
<keyword evidence="3" id="KW-0804">Transcription</keyword>
<evidence type="ECO:0000256" key="3">
    <source>
        <dbReference type="ARBA" id="ARBA00023163"/>
    </source>
</evidence>
<keyword evidence="1" id="KW-0805">Transcription regulation</keyword>
<dbReference type="Pfam" id="PF12802">
    <property type="entry name" value="MarR_2"/>
    <property type="match status" value="1"/>
</dbReference>